<dbReference type="InterPro" id="IPR003653">
    <property type="entry name" value="Peptidase_C48_C"/>
</dbReference>
<evidence type="ECO:0000256" key="3">
    <source>
        <dbReference type="ARBA" id="ARBA00022801"/>
    </source>
</evidence>
<evidence type="ECO:0000259" key="5">
    <source>
        <dbReference type="PROSITE" id="PS50600"/>
    </source>
</evidence>
<dbReference type="GO" id="GO:0006508">
    <property type="term" value="P:proteolysis"/>
    <property type="evidence" value="ECO:0007669"/>
    <property type="project" value="UniProtKB-KW"/>
</dbReference>
<dbReference type="Pfam" id="PF09331">
    <property type="entry name" value="DUF1985"/>
    <property type="match status" value="1"/>
</dbReference>
<reference evidence="6" key="3">
    <citation type="submission" date="2000-06" db="EMBL/GenBank/DDBJ databases">
        <authorList>
            <person name="Theologis"/>
        </authorList>
    </citation>
    <scope>NUCLEOTIDE SEQUENCE</scope>
</reference>
<dbReference type="PIR" id="H86479">
    <property type="entry name" value="H86479"/>
</dbReference>
<dbReference type="EMBL" id="AC021198">
    <property type="protein sequence ID" value="AAF79887.1"/>
    <property type="molecule type" value="Genomic_DNA"/>
</dbReference>
<accession>Q9LP19</accession>
<comment type="similarity">
    <text evidence="1">Belongs to the peptidase C48 family.</text>
</comment>
<sequence length="996" mass="109427">MAPIPLPPRLIALGEEPRGERVNVYQKMKTLYGIFNALDDDERQYLSRSPFARLLEFPNNHAWSASFGIFILGRQLEVTKPNEIWVLFAGTPIRFSLREFKIVTGLPSGRYPSLKMKKKKGTAGKTIPFNSKLFGLEEDVTVDRVITMLKRRVVSDPGMRIRCACFAIVDGFLVPISHYPKIIKSHAEMVEDGLLYALQLVVLQAAPAIQDSPVIDNPIDSDSEGAEDDVEVATRESVPFKLRNAKELDEKCSIRVASIICPDYVLDPAEDLSWSDDEEDERVENLLMLVNKGLIFKNDMFDGGCFPSQIQLASKKQKRGAKSNATRNRKGAKTSKNHGGVRSKPRRHTPEEVGSSEAVSMDAISRMLDAKLEAHSKTIISAVTDWLTKNTIIEGDHLKDPDSGVNHPKETAPAGNVGASNTGDLGSNATNDEFGFNSLRTNSRSHCPERTSNVEASVDEILSFYNYNVSSGAGYKEAEGTNNVSDDVDSPLHSDHEDNSDGDNNVATGSIPPPQAVSRDNTECGNNTPNDEDFPSEPSMVHDSEGDNNLSIGASPSPKVVSEVNAQVSNGDAVEDDLSPGRDVNVEADVNEVRLLIKYWFLFFSPPDLRHDISPVTGAVTSPKLSGDNVEVQCSQLTTTNVDTLTNEVERPENTPANLAVSSPNHSVDNEECSQQAAHDVDLLGNECEESQGVPVVGVDSVSNEMSAELPDIVVPIPDVSADLPVTTVPAFCRGAPSAVSSPRQVNVDPEERFQNSMKKLKAISSISICGGIALSNKDILDLIDRKKNLTSKVMDALIRFSRHLLRTDDVDGEKLRLKVLDLKFVSLLYRQFTKFSRCNSKTEFQFPLPLIDILSGVGESDSVQLFTEADYIYLPFNFDKKHWVALAVDLKCRKIIVLDSNIQSRKDSAIHDVLMPLAVMLAYLFKQATFNPLMSQFLLDPFTIEPFCHSTGIFSIFLIRTHATGGVPECVDFDVGGLQSEVKKLVSALILARGY</sequence>
<dbReference type="Gene3D" id="3.40.395.10">
    <property type="entry name" value="Adenoviral Proteinase, Chain A"/>
    <property type="match status" value="1"/>
</dbReference>
<dbReference type="PANTHER" id="PTHR48449">
    <property type="entry name" value="DUF1985 DOMAIN-CONTAINING PROTEIN"/>
    <property type="match status" value="1"/>
</dbReference>
<dbReference type="InterPro" id="IPR038765">
    <property type="entry name" value="Papain-like_cys_pep_sf"/>
</dbReference>
<evidence type="ECO:0000256" key="1">
    <source>
        <dbReference type="ARBA" id="ARBA00005234"/>
    </source>
</evidence>
<evidence type="ECO:0000313" key="6">
    <source>
        <dbReference type="EMBL" id="AAF79887.1"/>
    </source>
</evidence>
<name>Q9LP19_ARATH</name>
<dbReference type="ExpressionAtlas" id="Q9LP19">
    <property type="expression patterns" value="baseline and differential"/>
</dbReference>
<reference key="1">
    <citation type="journal article" date="2000" name="Nature">
        <title>Sequence and analysis of chromosome 1 of the plant Arabidopsis thaliana.</title>
        <authorList>
            <person name="Theologis A."/>
            <person name="Ecker J.R."/>
            <person name="Palm C.J."/>
            <person name="Federspiel N.A."/>
            <person name="Kaul S."/>
            <person name="White O."/>
            <person name="Alonso J."/>
            <person name="Altafi H."/>
            <person name="Araujo R."/>
            <person name="Bowman C.L."/>
            <person name="Brooks S.Y."/>
            <person name="Buehler E."/>
            <person name="Chan A."/>
            <person name="Chao Q."/>
            <person name="Chen H."/>
            <person name="Cheuk R.F."/>
            <person name="Chin C.W."/>
            <person name="Chung M.K."/>
            <person name="Conn L."/>
            <person name="Conway A.B."/>
            <person name="Conway A.R."/>
            <person name="Creasy T.H."/>
            <person name="Dewar K."/>
            <person name="Dunn P."/>
            <person name="Etgu P."/>
            <person name="Feldblyum T.V."/>
            <person name="Feng J."/>
            <person name="Fong B."/>
            <person name="Fujii C.Y."/>
            <person name="Gill J.E."/>
            <person name="Goldsmith A.D."/>
            <person name="Haas B."/>
            <person name="Hansen N.F."/>
            <person name="Hughes B."/>
            <person name="Huizar L."/>
            <person name="Hunter J.L."/>
            <person name="Jenkins J."/>
            <person name="Johnson-Hopson C."/>
            <person name="Khan S."/>
            <person name="Khaykin E."/>
            <person name="Kim C.J."/>
            <person name="Koo H.L."/>
            <person name="Kremenetskaia I."/>
            <person name="Kurtz D.B."/>
            <person name="Kwan A."/>
            <person name="Lam B."/>
            <person name="Langin-Hooper S."/>
            <person name="Lee A."/>
            <person name="Lee J.M."/>
            <person name="Lenz C.A."/>
            <person name="Li J.H."/>
            <person name="Li Y."/>
            <person name="Lin X."/>
            <person name="Liu S.X."/>
            <person name="Liu Z.A."/>
            <person name="Luros J.S."/>
            <person name="Maiti R."/>
            <person name="Marziali A."/>
            <person name="Militscher J."/>
            <person name="Miranda M."/>
            <person name="Nguyen M."/>
            <person name="Nierman W.C."/>
            <person name="Osborne B.I."/>
            <person name="Pai G."/>
            <person name="Peterson J."/>
            <person name="Pham P.K."/>
            <person name="Rizzo M."/>
            <person name="Rooney T."/>
            <person name="Rowley D."/>
            <person name="Sakano H."/>
            <person name="Salzberg S.L."/>
            <person name="Schwartz J.R."/>
            <person name="Shinn P."/>
            <person name="Southwick A.M."/>
            <person name="Sun H."/>
            <person name="Tallon L.J."/>
            <person name="Tambunga G."/>
            <person name="Toriumi M.J."/>
            <person name="Town C.D."/>
            <person name="Utterback T."/>
            <person name="Van Aken S."/>
            <person name="Vaysberg M."/>
            <person name="Vysotskaia V.S."/>
            <person name="Walker M."/>
            <person name="Wu D."/>
            <person name="Yu G."/>
            <person name="Fraser C.M."/>
            <person name="Venter J.C."/>
            <person name="Davis R.W."/>
        </authorList>
    </citation>
    <scope>NUCLEOTIDE SEQUENCE [LARGE SCALE GENOMIC DNA]</scope>
    <source>
        <strain>cv. Columbia</strain>
    </source>
</reference>
<feature type="compositionally biased region" description="Basic and acidic residues" evidence="4">
    <location>
        <begin position="396"/>
        <end position="410"/>
    </location>
</feature>
<evidence type="ECO:0000256" key="4">
    <source>
        <dbReference type="SAM" id="MobiDB-lite"/>
    </source>
</evidence>
<feature type="compositionally biased region" description="Basic and acidic residues" evidence="4">
    <location>
        <begin position="490"/>
        <end position="499"/>
    </location>
</feature>
<feature type="region of interest" description="Disordered" evidence="4">
    <location>
        <begin position="312"/>
        <end position="358"/>
    </location>
</feature>
<dbReference type="AlphaFoldDB" id="Q9LP19"/>
<feature type="region of interest" description="Disordered" evidence="4">
    <location>
        <begin position="475"/>
        <end position="557"/>
    </location>
</feature>
<gene>
    <name evidence="6" type="primary">F14D7.7</name>
</gene>
<dbReference type="InterPro" id="IPR015410">
    <property type="entry name" value="DUF1985"/>
</dbReference>
<dbReference type="GO" id="GO:0008234">
    <property type="term" value="F:cysteine-type peptidase activity"/>
    <property type="evidence" value="ECO:0007669"/>
    <property type="project" value="InterPro"/>
</dbReference>
<protein>
    <submittedName>
        <fullName evidence="6">F14D7.7 protein</fullName>
    </submittedName>
</protein>
<feature type="region of interest" description="Disordered" evidence="4">
    <location>
        <begin position="396"/>
        <end position="452"/>
    </location>
</feature>
<keyword evidence="3" id="KW-0378">Hydrolase</keyword>
<proteinExistence type="inferred from homology"/>
<keyword evidence="2" id="KW-0645">Protease</keyword>
<evidence type="ECO:0000256" key="2">
    <source>
        <dbReference type="ARBA" id="ARBA00022670"/>
    </source>
</evidence>
<organism evidence="6">
    <name type="scientific">Arabidopsis thaliana</name>
    <name type="common">Mouse-ear cress</name>
    <dbReference type="NCBI Taxonomy" id="3702"/>
    <lineage>
        <taxon>Eukaryota</taxon>
        <taxon>Viridiplantae</taxon>
        <taxon>Streptophyta</taxon>
        <taxon>Embryophyta</taxon>
        <taxon>Tracheophyta</taxon>
        <taxon>Spermatophyta</taxon>
        <taxon>Magnoliopsida</taxon>
        <taxon>eudicotyledons</taxon>
        <taxon>Gunneridae</taxon>
        <taxon>Pentapetalae</taxon>
        <taxon>rosids</taxon>
        <taxon>malvids</taxon>
        <taxon>Brassicales</taxon>
        <taxon>Brassicaceae</taxon>
        <taxon>Camelineae</taxon>
        <taxon>Arabidopsis</taxon>
    </lineage>
</organism>
<feature type="domain" description="Ubiquitin-like protease family profile" evidence="5">
    <location>
        <begin position="773"/>
        <end position="963"/>
    </location>
</feature>
<dbReference type="Pfam" id="PF02902">
    <property type="entry name" value="Peptidase_C48"/>
    <property type="match status" value="1"/>
</dbReference>
<dbReference type="PROSITE" id="PS50600">
    <property type="entry name" value="ULP_PROTEASE"/>
    <property type="match status" value="1"/>
</dbReference>
<feature type="compositionally biased region" description="Polar residues" evidence="4">
    <location>
        <begin position="418"/>
        <end position="431"/>
    </location>
</feature>
<reference evidence="6" key="2">
    <citation type="submission" date="2000-02" db="EMBL/GenBank/DDBJ databases">
        <title>The sequence of BAC F14D7 from Arabidopsis thaliana chromosome 1.</title>
        <authorList>
            <person name="Liu S.X."/>
            <person name="Chan A."/>
            <person name="Sakano H."/>
            <person name="Yu G."/>
            <person name="Lee J.M."/>
            <person name="Lenz C."/>
            <person name="Pham P."/>
            <person name="Toriumi M."/>
            <person name="Chin C."/>
            <person name="Chiou J."/>
            <person name="Choi E."/>
            <person name="Chung M."/>
            <person name="Gonzalez A."/>
            <person name="Howng B."/>
            <person name="Liu A."/>
            <person name="Vaysberg M."/>
            <person name="Altafi H."/>
            <person name="Brooks S."/>
            <person name="Buehler E."/>
            <person name="Chao Q."/>
            <person name="Conn L."/>
            <person name="Conway A.B."/>
            <person name="Hansen N.F."/>
            <person name="Johnson-Hopson C."/>
            <person name="Khan S."/>
            <person name="Kim C."/>
            <person name="Lam B."/>
            <person name="Miranda M."/>
            <person name="Nguyen M."/>
            <person name="Palm C.J."/>
            <person name="Shinn P."/>
            <person name="Southwick A."/>
            <person name="Davis R.W."/>
            <person name="Ecker J.R."/>
            <person name="Federspiel N.A."/>
            <person name="Theologis A."/>
            <person name="Yu G."/>
        </authorList>
    </citation>
    <scope>NUCLEOTIDE SEQUENCE</scope>
</reference>
<feature type="compositionally biased region" description="Polar residues" evidence="4">
    <location>
        <begin position="438"/>
        <end position="452"/>
    </location>
</feature>
<dbReference type="PANTHER" id="PTHR48449:SF2">
    <property type="entry name" value="UBIQUITIN-LIKE PROTEASE FAMILY PROFILE DOMAIN-CONTAINING PROTEIN"/>
    <property type="match status" value="1"/>
</dbReference>
<feature type="compositionally biased region" description="Basic residues" evidence="4">
    <location>
        <begin position="315"/>
        <end position="347"/>
    </location>
</feature>
<dbReference type="SUPFAM" id="SSF54001">
    <property type="entry name" value="Cysteine proteinases"/>
    <property type="match status" value="1"/>
</dbReference>